<keyword evidence="10" id="KW-1185">Reference proteome</keyword>
<dbReference type="InterPro" id="IPR003644">
    <property type="entry name" value="Calx_beta"/>
</dbReference>
<evidence type="ECO:0000256" key="3">
    <source>
        <dbReference type="ARBA" id="ARBA00022729"/>
    </source>
</evidence>
<dbReference type="InterPro" id="IPR001434">
    <property type="entry name" value="OmcB-like_DUF11"/>
</dbReference>
<dbReference type="InterPro" id="IPR038081">
    <property type="entry name" value="CalX-like_sf"/>
</dbReference>
<feature type="compositionally biased region" description="Polar residues" evidence="7">
    <location>
        <begin position="1293"/>
        <end position="1305"/>
    </location>
</feature>
<proteinExistence type="predicted"/>
<dbReference type="Proteomes" id="UP001203607">
    <property type="component" value="Unassembled WGS sequence"/>
</dbReference>
<dbReference type="InterPro" id="IPR059100">
    <property type="entry name" value="TSP3_bac"/>
</dbReference>
<feature type="domain" description="Calx-beta" evidence="8">
    <location>
        <begin position="707"/>
        <end position="809"/>
    </location>
</feature>
<feature type="domain" description="Calx-beta" evidence="8">
    <location>
        <begin position="592"/>
        <end position="694"/>
    </location>
</feature>
<dbReference type="SUPFAM" id="SSF141072">
    <property type="entry name" value="CalX-like"/>
    <property type="match status" value="7"/>
</dbReference>
<keyword evidence="6" id="KW-0406">Ion transport</keyword>
<dbReference type="InterPro" id="IPR051171">
    <property type="entry name" value="CaCA"/>
</dbReference>
<keyword evidence="6" id="KW-0813">Transport</keyword>
<evidence type="ECO:0000256" key="1">
    <source>
        <dbReference type="ARBA" id="ARBA00004613"/>
    </source>
</evidence>
<dbReference type="PANTHER" id="PTHR11878">
    <property type="entry name" value="SODIUM/CALCIUM EXCHANGER"/>
    <property type="match status" value="1"/>
</dbReference>
<sequence>MLTFLKSATKIQNSFLGKQSFVFGLLIILCSVNAYAQNITISDETEAEGDNLVFTVTLSAPSVGDTDITFETNDGTATTADNDYTDNDDVLTISDGLSSGQITIITTEDTTVEGNETLTVDLISTTAGTITDSQGLGTINNDDDYTATITATDDTATEAGVTTGEYEISLDAVNTSGGTITVNYTVGGTAGAGDYNAIGTSVGIANGAQTATITLTPVNDTDVEPNETVIVTLGTGTGYTVGAPNNATVTIESEDVAADPVATITATDDTATEAGVTTGEYEISLDAVNTSGGTITVNYTVGGTAGAGDYNAIGTSVGIANGAQTATITLTPVNDTDVEPNETVIVTLGAGTGYTVGAPNNATVTIESEDVAPDPVATITATDDTATEAGVTTGEYEISLDAVNTSGGTITVNYTVGGTAGAGDYNAIGTSVGIANGAQTATITLTPVNDTEVEPNETVIVTLGAGTGYTVGAPNNATVTIESEDVAADPVATITATDDTATEAGVTTGEYEISLDAVNTSGGTITVNYTVGGTAGAGDYNSIGTSVGIANGAQTATITLTPLNDTDVEPNETVIVTLGAGTGYTVGAPNNATVTIESEDVAPDPVATITATDDTATEVGVTTGEYEISLDAVNTSGGTITVNYTVGGTAGAGDYNAIGTSVGIANGAQTATITLTPVNDTDVEPNETVIVTLGAGTGYTVGAPNNATVTIESEDVAADPVATITATDDTATEAGVTTGEYEISLDAVNTSGGTITVNYTVGGTAGAGDYNAIGASVGIANGAQTATITLTPVNDLLIEVNETVIVTLAGGTGYTVGSPNNATVTIESEDGCAGGTIAPTLNGLIPTEFCDAFSQDLDLYTLSVPPAGSDLRWSTNPNTAITGDFLPTSTVNTADTYYGFFYDALNNCASPTLTVNIVANSTPSAGTPTNVSSCSNAADGISTVDLDNQLTGADAGNWSLSSAPGGASINIGAGNVVDFNGQPEGDYDFTYTTTGAQAPCVNQNSVLTISVIDCSTPCNAGDSAPVLDTDQPTDFCDLVAADLDDYVTNTAPVGSVLTWSTNPDPLETIAHRSSNVAAPGSYFGFFYDSVNGCASPTLTVTLTLNLTPVVNTSSGDDRCGPGVLTLTASTSDDAVLNWYDSATDGNFLGTGENFETPSLTETTSFFVEATANGCTSIRTEVIATINPNPSTGVPSNTIACNAAGNGGPTILDLDDTLTGEDAGNWAVVTDPSSGALVINGDNTVDFEGLPSGDYVFEFTTTGAIAPCTNTSVQVTILVSDCIVDNDGDGLTNGEESNLETDPNNPDTDGDGLTDGEEVLVIDDPSTPLVPEEATNPLDGCDPFLTPACNPPDIDLAITKEVDDDTPLIQSEIIFTITLENTTMDRVLDIEVQDLIDSNSGFLYVSHSSSDGVYDPLTGIWSIDEMAPEETMTLQITVTVVVSGALQNTASIISSFPNDGVSSNDTASVSITANQEQCTSPGTLCTIFSPNNGDGINDTLILVDHENYPNNTLEIFDRYGNSVFEMQGYNSTWSGKGKNGDLPKGTYFYVLDLEGDGSQVSKGWIQIIR</sequence>
<comment type="subcellular location">
    <subcellularLocation>
        <location evidence="1">Secreted</location>
    </subcellularLocation>
</comment>
<keyword evidence="3" id="KW-0732">Signal</keyword>
<keyword evidence="5" id="KW-0106">Calcium</keyword>
<dbReference type="InterPro" id="IPR044023">
    <property type="entry name" value="Ig_7"/>
</dbReference>
<feature type="domain" description="Calx-beta" evidence="8">
    <location>
        <begin position="362"/>
        <end position="464"/>
    </location>
</feature>
<evidence type="ECO:0000313" key="9">
    <source>
        <dbReference type="EMBL" id="MCL6274895.1"/>
    </source>
</evidence>
<comment type="caution">
    <text evidence="9">The sequence shown here is derived from an EMBL/GenBank/DDBJ whole genome shotgun (WGS) entry which is preliminary data.</text>
</comment>
<dbReference type="Pfam" id="PF19081">
    <property type="entry name" value="Ig_7"/>
    <property type="match status" value="1"/>
</dbReference>
<feature type="domain" description="Calx-beta" evidence="8">
    <location>
        <begin position="247"/>
        <end position="349"/>
    </location>
</feature>
<keyword evidence="4" id="KW-0677">Repeat</keyword>
<dbReference type="SMART" id="SM00237">
    <property type="entry name" value="Calx_beta"/>
    <property type="match status" value="6"/>
</dbReference>
<dbReference type="Pfam" id="PF01345">
    <property type="entry name" value="DUF11"/>
    <property type="match status" value="1"/>
</dbReference>
<evidence type="ECO:0000259" key="8">
    <source>
        <dbReference type="SMART" id="SM00237"/>
    </source>
</evidence>
<organism evidence="9 10">
    <name type="scientific">Flagellimonas spongiicola</name>
    <dbReference type="NCBI Taxonomy" id="2942208"/>
    <lineage>
        <taxon>Bacteria</taxon>
        <taxon>Pseudomonadati</taxon>
        <taxon>Bacteroidota</taxon>
        <taxon>Flavobacteriia</taxon>
        <taxon>Flavobacteriales</taxon>
        <taxon>Flavobacteriaceae</taxon>
        <taxon>Flagellimonas</taxon>
    </lineage>
</organism>
<keyword evidence="2" id="KW-0964">Secreted</keyword>
<dbReference type="PANTHER" id="PTHR11878:SF65">
    <property type="entry name" value="NA_CA-EXCHANGE PROTEIN, ISOFORM G"/>
    <property type="match status" value="1"/>
</dbReference>
<evidence type="ECO:0000256" key="6">
    <source>
        <dbReference type="ARBA" id="ARBA00023065"/>
    </source>
</evidence>
<evidence type="ECO:0000256" key="7">
    <source>
        <dbReference type="SAM" id="MobiDB-lite"/>
    </source>
</evidence>
<dbReference type="NCBIfam" id="TIGR04131">
    <property type="entry name" value="Bac_Flav_CTERM"/>
    <property type="match status" value="1"/>
</dbReference>
<name>A0ABT0PU32_9FLAO</name>
<dbReference type="InterPro" id="IPR026341">
    <property type="entry name" value="T9SS_type_B"/>
</dbReference>
<feature type="domain" description="Calx-beta" evidence="8">
    <location>
        <begin position="477"/>
        <end position="579"/>
    </location>
</feature>
<dbReference type="Gene3D" id="2.60.40.2030">
    <property type="match status" value="7"/>
</dbReference>
<accession>A0ABT0PU32</accession>
<dbReference type="Pfam" id="PF03160">
    <property type="entry name" value="Calx-beta"/>
    <property type="match status" value="7"/>
</dbReference>
<protein>
    <submittedName>
        <fullName evidence="9">Gliding motility-associated C-terminal domain-containing protein</fullName>
    </submittedName>
</protein>
<evidence type="ECO:0000256" key="4">
    <source>
        <dbReference type="ARBA" id="ARBA00022737"/>
    </source>
</evidence>
<dbReference type="RefSeq" id="WP_249658079.1">
    <property type="nucleotide sequence ID" value="NZ_JAMFMA010000003.1"/>
</dbReference>
<reference evidence="9 10" key="1">
    <citation type="submission" date="2022-05" db="EMBL/GenBank/DDBJ databases">
        <authorList>
            <person name="Park J.-S."/>
        </authorList>
    </citation>
    <scope>NUCLEOTIDE SEQUENCE [LARGE SCALE GENOMIC DNA]</scope>
    <source>
        <strain evidence="9 10">2012CJ35-5</strain>
    </source>
</reference>
<evidence type="ECO:0000313" key="10">
    <source>
        <dbReference type="Proteomes" id="UP001203607"/>
    </source>
</evidence>
<gene>
    <name evidence="9" type="ORF">M3P19_12815</name>
</gene>
<evidence type="ECO:0000256" key="5">
    <source>
        <dbReference type="ARBA" id="ARBA00022837"/>
    </source>
</evidence>
<feature type="region of interest" description="Disordered" evidence="7">
    <location>
        <begin position="1288"/>
        <end position="1311"/>
    </location>
</feature>
<dbReference type="EMBL" id="JAMFMA010000003">
    <property type="protein sequence ID" value="MCL6274895.1"/>
    <property type="molecule type" value="Genomic_DNA"/>
</dbReference>
<dbReference type="Pfam" id="PF18884">
    <property type="entry name" value="TSP3_bac"/>
    <property type="match status" value="2"/>
</dbReference>
<feature type="domain" description="Calx-beta" evidence="8">
    <location>
        <begin position="136"/>
        <end position="234"/>
    </location>
</feature>
<evidence type="ECO:0000256" key="2">
    <source>
        <dbReference type="ARBA" id="ARBA00022525"/>
    </source>
</evidence>
<dbReference type="Pfam" id="PF13585">
    <property type="entry name" value="CHU_C"/>
    <property type="match status" value="1"/>
</dbReference>